<gene>
    <name evidence="2" type="ORF">KHM83_17230</name>
</gene>
<keyword evidence="2" id="KW-0808">Transferase</keyword>
<dbReference type="InterPro" id="IPR003607">
    <property type="entry name" value="HD/PDEase_dom"/>
</dbReference>
<comment type="caution">
    <text evidence="2">The sequence shown here is derived from an EMBL/GenBank/DDBJ whole genome shotgun (WGS) entry which is preliminary data.</text>
</comment>
<accession>A0ABS5PTE4</accession>
<dbReference type="NCBIfam" id="NF045665">
    <property type="entry name" value="NTPtran_DVU1551"/>
    <property type="match status" value="1"/>
</dbReference>
<dbReference type="InterPro" id="IPR029044">
    <property type="entry name" value="Nucleotide-diphossugar_trans"/>
</dbReference>
<dbReference type="RefSeq" id="WP_213238291.1">
    <property type="nucleotide sequence ID" value="NZ_JAHBCL010000040.1"/>
</dbReference>
<keyword evidence="3" id="KW-1185">Reference proteome</keyword>
<dbReference type="Gene3D" id="1.10.3210.10">
    <property type="entry name" value="Hypothetical protein af1432"/>
    <property type="match status" value="1"/>
</dbReference>
<protein>
    <submittedName>
        <fullName evidence="2">NTP transferase domain-containing protein</fullName>
    </submittedName>
</protein>
<evidence type="ECO:0000313" key="2">
    <source>
        <dbReference type="EMBL" id="MBS7528433.1"/>
    </source>
</evidence>
<dbReference type="PANTHER" id="PTHR43777:SF1">
    <property type="entry name" value="MOLYBDENUM COFACTOR CYTIDYLYLTRANSFERASE"/>
    <property type="match status" value="1"/>
</dbReference>
<name>A0ABS5PTE4_9FIRM</name>
<dbReference type="SMART" id="SM00471">
    <property type="entry name" value="HDc"/>
    <property type="match status" value="1"/>
</dbReference>
<evidence type="ECO:0000313" key="3">
    <source>
        <dbReference type="Proteomes" id="UP000746471"/>
    </source>
</evidence>
<sequence length="387" mass="42694">MCHRNPQNPSQHVVGIILAAGQASRMGDVKPIMPLDGVSSLERLINAYRAAGITDIRIVLGYHATAITAFLEAHSLNKEVRIVINEEPSRGMFSSVQTAFKTFDSTVTGAFIIPADIPLVKTETIQYLLEEAMQNPTDLLLPTFAGQRGHPPWIPSSYFQAICEAPTERSTLRDIFNEKVLEIPCADSGILMDMDTPENYTALCEFAGIRDYPTLEECHAIWSLLHVPEPVRKHSTEVAQIALTIGRLINHKTHLSLNLDKLCAAAMLHDIMKGSADHAKAGAEVVTKFGYVGIADAIGKHMKFHIANAPEMIDLDIAAILYLSDKLCMEDVCISLSLHCQSAMARYPEAAARFIKERFQTAALLQRTIEALTQIESLDAYLSRRSV</sequence>
<dbReference type="Pfam" id="PF12804">
    <property type="entry name" value="NTP_transf_3"/>
    <property type="match status" value="1"/>
</dbReference>
<dbReference type="CDD" id="cd04182">
    <property type="entry name" value="GT_2_like_f"/>
    <property type="match status" value="1"/>
</dbReference>
<dbReference type="CDD" id="cd00077">
    <property type="entry name" value="HDc"/>
    <property type="match status" value="1"/>
</dbReference>
<dbReference type="InterPro" id="IPR006674">
    <property type="entry name" value="HD_domain"/>
</dbReference>
<organism evidence="2 3">
    <name type="scientific">Fusibacter paucivorans</name>
    <dbReference type="NCBI Taxonomy" id="76009"/>
    <lineage>
        <taxon>Bacteria</taxon>
        <taxon>Bacillati</taxon>
        <taxon>Bacillota</taxon>
        <taxon>Clostridia</taxon>
        <taxon>Eubacteriales</taxon>
        <taxon>Eubacteriales Family XII. Incertae Sedis</taxon>
        <taxon>Fusibacter</taxon>
    </lineage>
</organism>
<reference evidence="2 3" key="1">
    <citation type="submission" date="2021-05" db="EMBL/GenBank/DDBJ databases">
        <title>Fusibacter ferrireducens sp. nov., an anaerobic, sulfur- and Fe-reducing bacterium isolated from the mangrove sediment.</title>
        <authorList>
            <person name="Qiu D."/>
        </authorList>
    </citation>
    <scope>NUCLEOTIDE SEQUENCE [LARGE SCALE GENOMIC DNA]</scope>
    <source>
        <strain evidence="2 3">DSM 12116</strain>
    </source>
</reference>
<dbReference type="PANTHER" id="PTHR43777">
    <property type="entry name" value="MOLYBDENUM COFACTOR CYTIDYLYLTRANSFERASE"/>
    <property type="match status" value="1"/>
</dbReference>
<dbReference type="Gene3D" id="3.90.550.10">
    <property type="entry name" value="Spore Coat Polysaccharide Biosynthesis Protein SpsA, Chain A"/>
    <property type="match status" value="1"/>
</dbReference>
<dbReference type="InterPro" id="IPR054703">
    <property type="entry name" value="Mop-rel"/>
</dbReference>
<dbReference type="SUPFAM" id="SSF53448">
    <property type="entry name" value="Nucleotide-diphospho-sugar transferases"/>
    <property type="match status" value="1"/>
</dbReference>
<proteinExistence type="predicted"/>
<dbReference type="Proteomes" id="UP000746471">
    <property type="component" value="Unassembled WGS sequence"/>
</dbReference>
<dbReference type="InterPro" id="IPR025877">
    <property type="entry name" value="MobA-like_NTP_Trfase"/>
</dbReference>
<feature type="domain" description="HD" evidence="1">
    <location>
        <begin position="231"/>
        <end position="330"/>
    </location>
</feature>
<evidence type="ECO:0000259" key="1">
    <source>
        <dbReference type="PROSITE" id="PS51831"/>
    </source>
</evidence>
<dbReference type="SUPFAM" id="SSF109604">
    <property type="entry name" value="HD-domain/PDEase-like"/>
    <property type="match status" value="1"/>
</dbReference>
<dbReference type="GO" id="GO:0016740">
    <property type="term" value="F:transferase activity"/>
    <property type="evidence" value="ECO:0007669"/>
    <property type="project" value="UniProtKB-KW"/>
</dbReference>
<dbReference type="EMBL" id="JAHBCL010000040">
    <property type="protein sequence ID" value="MBS7528433.1"/>
    <property type="molecule type" value="Genomic_DNA"/>
</dbReference>
<dbReference type="PROSITE" id="PS51831">
    <property type="entry name" value="HD"/>
    <property type="match status" value="1"/>
</dbReference>
<dbReference type="Pfam" id="PF01966">
    <property type="entry name" value="HD"/>
    <property type="match status" value="1"/>
</dbReference>